<dbReference type="InterPro" id="IPR006431">
    <property type="entry name" value="Phage_tape_meas_C"/>
</dbReference>
<comment type="caution">
    <text evidence="5">The sequence shown here is derived from an EMBL/GenBank/DDBJ whole genome shotgun (WGS) entry which is preliminary data.</text>
</comment>
<dbReference type="Pfam" id="PF09718">
    <property type="entry name" value="Tape_meas_lam_C"/>
    <property type="match status" value="1"/>
</dbReference>
<evidence type="ECO:0000256" key="2">
    <source>
        <dbReference type="SAM" id="Phobius"/>
    </source>
</evidence>
<gene>
    <name evidence="5" type="ORF">LMS43_16220</name>
</gene>
<dbReference type="RefSeq" id="WP_266125151.1">
    <property type="nucleotide sequence ID" value="NZ_JAJHNU010000006.1"/>
</dbReference>
<evidence type="ECO:0000259" key="3">
    <source>
        <dbReference type="Pfam" id="PF09718"/>
    </source>
</evidence>
<dbReference type="Proteomes" id="UP001168613">
    <property type="component" value="Unassembled WGS sequence"/>
</dbReference>
<feature type="transmembrane region" description="Helical" evidence="2">
    <location>
        <begin position="301"/>
        <end position="326"/>
    </location>
</feature>
<evidence type="ECO:0000259" key="4">
    <source>
        <dbReference type="Pfam" id="PF20155"/>
    </source>
</evidence>
<dbReference type="EMBL" id="JAJHNU010000006">
    <property type="protein sequence ID" value="MDN4122836.1"/>
    <property type="molecule type" value="Genomic_DNA"/>
</dbReference>
<reference evidence="5" key="1">
    <citation type="submission" date="2021-11" db="EMBL/GenBank/DDBJ databases">
        <title>Draft genome sequence of Alcaligenes endophyticus type strain CCUG 75668T.</title>
        <authorList>
            <person name="Salva-Serra F."/>
            <person name="Duran R.E."/>
            <person name="Seeger M."/>
            <person name="Moore E.R.B."/>
            <person name="Jaen-Luchoro D."/>
        </authorList>
    </citation>
    <scope>NUCLEOTIDE SEQUENCE</scope>
    <source>
        <strain evidence="5">CCUG 75668</strain>
    </source>
</reference>
<sequence length="923" mass="96120">MATAGSIVVDLLARTGSFVTDMDRARKKVKETGADIRSLSSLAVKAGAALGLAFSVKSVVNYADAWSDMQSSVGAAVNDMKAAPDLLRRVVDIANASYSPLQQTVDIYTRNVGVLKELGYSANQAADYTESLNHMLVLTSTKGQQAEAVQGALSKAMALGKLSGQGLETVLASGGEVAAALAKELKTNVNNLRALGAQGKITSSVMANALLKSLDDVRVRAGKMPATISDALTRIQTNVTEQIGLLDQASGASGEIASGLIAFADGIRVAGGYVLAFGQLVAPAFSAAGEAISSLAAYSDIALAAIGGFAAPALAAGVWALSAALATGVAGAIKAITVAMMANPVGLFIGALSAGVYAAYKFRDSIQEYIGVDVVGVLKQTANFTIGAFVTAFNELKFVWDGFGSMMGSAVIGGVNIAIRAINGLIQGAMSGIDGMISLVNNIPGVDIGLLGDSVGIGELDNPYSNKLSLAYEELKKANNAAMSKDYVGGLWEGIKGLSAAPSSVLPPEALPNPKAPGGKAAIDEGQRLINQMKERIALLGKETEYEQLLARIGVGSIKFKKDGQREIALDLAKTLDLRAAEIEQEKTLKELREQQSVTQRQFMRELEALGQGDWERSLNSALARTEDKYQQLIQNRRNSPMGLSDAQLSAIERSLQKELGVVRKHYAELKSEQSNWQLGAKDALINYRDDAANVYESLGSLATNMFKGMEDALVGFVKSGKLSFKDLADSIISDMMRMMIQQSVTGPLAGALSAGIGALIGGIGGGSGNLSGTNLAGASWGASYALQGSASQELAGIGTLNFSSGGFTGNGGRYEPAGVVHKGEGVLNQDEIRAIGGEAGFNALRRSIRRPGNSLGGMGGLPRSAPSVLSAGQRQQPSVIINSTVNASPGTDVAALSATLDDRDAQLRYEILEDLRRGRVEV</sequence>
<feature type="domain" description="Tape measure protein N-terminal" evidence="4">
    <location>
        <begin position="57"/>
        <end position="247"/>
    </location>
</feature>
<accession>A0ABT8ENF4</accession>
<keyword evidence="2" id="KW-1133">Transmembrane helix</keyword>
<feature type="transmembrane region" description="Helical" evidence="2">
    <location>
        <begin position="338"/>
        <end position="360"/>
    </location>
</feature>
<keyword evidence="2" id="KW-0812">Transmembrane</keyword>
<keyword evidence="2" id="KW-0472">Membrane</keyword>
<keyword evidence="6" id="KW-1185">Reference proteome</keyword>
<evidence type="ECO:0000313" key="6">
    <source>
        <dbReference type="Proteomes" id="UP001168613"/>
    </source>
</evidence>
<protein>
    <submittedName>
        <fullName evidence="5">Phage tail tape measure protein</fullName>
    </submittedName>
</protein>
<keyword evidence="1" id="KW-0175">Coiled coil</keyword>
<name>A0ABT8ENF4_9BURK</name>
<dbReference type="NCBIfam" id="TIGR01541">
    <property type="entry name" value="tape_meas_lam_C"/>
    <property type="match status" value="1"/>
</dbReference>
<dbReference type="InterPro" id="IPR013491">
    <property type="entry name" value="Tape_meas_N"/>
</dbReference>
<feature type="coiled-coil region" evidence="1">
    <location>
        <begin position="578"/>
        <end position="636"/>
    </location>
</feature>
<proteinExistence type="predicted"/>
<dbReference type="Pfam" id="PF20155">
    <property type="entry name" value="TMP_3"/>
    <property type="match status" value="1"/>
</dbReference>
<feature type="domain" description="Bacteriophage tail tape measure C-terminal" evidence="3">
    <location>
        <begin position="676"/>
        <end position="750"/>
    </location>
</feature>
<organism evidence="5 6">
    <name type="scientific">Alcaligenes endophyticus</name>
    <dbReference type="NCBI Taxonomy" id="1929088"/>
    <lineage>
        <taxon>Bacteria</taxon>
        <taxon>Pseudomonadati</taxon>
        <taxon>Pseudomonadota</taxon>
        <taxon>Betaproteobacteria</taxon>
        <taxon>Burkholderiales</taxon>
        <taxon>Alcaligenaceae</taxon>
        <taxon>Alcaligenes</taxon>
    </lineage>
</organism>
<dbReference type="NCBIfam" id="TIGR02675">
    <property type="entry name" value="tape_meas_nterm"/>
    <property type="match status" value="1"/>
</dbReference>
<evidence type="ECO:0000256" key="1">
    <source>
        <dbReference type="SAM" id="Coils"/>
    </source>
</evidence>
<evidence type="ECO:0000313" key="5">
    <source>
        <dbReference type="EMBL" id="MDN4122836.1"/>
    </source>
</evidence>